<dbReference type="EMBL" id="LJSK01000380">
    <property type="protein sequence ID" value="KPI83414.1"/>
    <property type="molecule type" value="Genomic_DNA"/>
</dbReference>
<accession>A0A0N1I1T2</accession>
<comment type="caution">
    <text evidence="1">The sequence shown here is derived from an EMBL/GenBank/DDBJ whole genome shotgun (WGS) entry which is preliminary data.</text>
</comment>
<reference evidence="1 2" key="1">
    <citation type="journal article" date="2015" name="PLoS Pathog.">
        <title>Leptomonas seymouri: Adaptations to the Dixenous Life Cycle Analyzed by Genome Sequencing, Transcriptome Profiling and Co-infection with Leishmania donovani.</title>
        <authorList>
            <person name="Kraeva N."/>
            <person name="Butenko A."/>
            <person name="Hlavacova J."/>
            <person name="Kostygov A."/>
            <person name="Myskova J."/>
            <person name="Grybchuk D."/>
            <person name="Lestinova T."/>
            <person name="Votypka J."/>
            <person name="Volf P."/>
            <person name="Opperdoes F."/>
            <person name="Flegontov P."/>
            <person name="Lukes J."/>
            <person name="Yurchenko V."/>
        </authorList>
    </citation>
    <scope>NUCLEOTIDE SEQUENCE [LARGE SCALE GENOMIC DNA]</scope>
    <source>
        <strain evidence="1 2">ATCC 30220</strain>
    </source>
</reference>
<sequence>MSSVTEKSFQLHSIQLCAEDTTSRPSVTQPHGEVEAAGPAAANDPLSALLSTTVLLEIGGGDSASPLRYRCPAYIAQRSSVTLRDLLEDSLENVESTVKVTSGQAAEAETATPLPSSSSYGSSLVIPLPFVRKEVFEVVAVFMEHFYGLPGWVGSTSTAEPSHVADALSGSRRLSDAASIFTTHNAALTQTTNSLTALRRPLNFTHLYALAPWTHHFVLHCLLGLTWQQITLLELAKEARWVDLAGGSSDKRTGGLRTSPEALAAFSLENRQRMWTRLSAILEAATRLGVLSLQQLCAGVAANMIVDLDANSLAQLLKGDGERTVAPFSPEARADLLQRFPWLSREPKTASGPVVK</sequence>
<dbReference type="OrthoDB" id="264345at2759"/>
<protein>
    <submittedName>
        <fullName evidence="1">Uncharacterized protein</fullName>
    </submittedName>
</protein>
<organism evidence="1 2">
    <name type="scientific">Leptomonas seymouri</name>
    <dbReference type="NCBI Taxonomy" id="5684"/>
    <lineage>
        <taxon>Eukaryota</taxon>
        <taxon>Discoba</taxon>
        <taxon>Euglenozoa</taxon>
        <taxon>Kinetoplastea</taxon>
        <taxon>Metakinetoplastina</taxon>
        <taxon>Trypanosomatida</taxon>
        <taxon>Trypanosomatidae</taxon>
        <taxon>Leishmaniinae</taxon>
        <taxon>Leptomonas</taxon>
    </lineage>
</organism>
<dbReference type="VEuPathDB" id="TriTrypDB:Lsey_0380_0030"/>
<evidence type="ECO:0000313" key="2">
    <source>
        <dbReference type="Proteomes" id="UP000038009"/>
    </source>
</evidence>
<gene>
    <name evidence="1" type="ORF">ABL78_7551</name>
</gene>
<name>A0A0N1I1T2_LEPSE</name>
<proteinExistence type="predicted"/>
<dbReference type="OMA" id="STWEHYY"/>
<evidence type="ECO:0000313" key="1">
    <source>
        <dbReference type="EMBL" id="KPI83414.1"/>
    </source>
</evidence>
<dbReference type="AlphaFoldDB" id="A0A0N1I1T2"/>
<keyword evidence="2" id="KW-1185">Reference proteome</keyword>
<dbReference type="Proteomes" id="UP000038009">
    <property type="component" value="Unassembled WGS sequence"/>
</dbReference>